<evidence type="ECO:0000313" key="3">
    <source>
        <dbReference type="Proteomes" id="UP000295578"/>
    </source>
</evidence>
<sequence length="58" mass="6363">MEPVKWRKSERSGDQGDACVELAHVPNGVGVRDSKNPAAGHLTLTPHAFRTLLTNLKR</sequence>
<gene>
    <name evidence="2" type="ORF">E1293_36495</name>
</gene>
<organism evidence="2 3">
    <name type="scientific">Actinomadura darangshiensis</name>
    <dbReference type="NCBI Taxonomy" id="705336"/>
    <lineage>
        <taxon>Bacteria</taxon>
        <taxon>Bacillati</taxon>
        <taxon>Actinomycetota</taxon>
        <taxon>Actinomycetes</taxon>
        <taxon>Streptosporangiales</taxon>
        <taxon>Thermomonosporaceae</taxon>
        <taxon>Actinomadura</taxon>
    </lineage>
</organism>
<dbReference type="EMBL" id="SMKY01000261">
    <property type="protein sequence ID" value="TDD68856.1"/>
    <property type="molecule type" value="Genomic_DNA"/>
</dbReference>
<proteinExistence type="predicted"/>
<evidence type="ECO:0000313" key="2">
    <source>
        <dbReference type="EMBL" id="TDD68856.1"/>
    </source>
</evidence>
<evidence type="ECO:0000259" key="1">
    <source>
        <dbReference type="Pfam" id="PF04149"/>
    </source>
</evidence>
<reference evidence="2 3" key="1">
    <citation type="submission" date="2019-03" db="EMBL/GenBank/DDBJ databases">
        <title>Draft genome sequences of novel Actinobacteria.</title>
        <authorList>
            <person name="Sahin N."/>
            <person name="Ay H."/>
            <person name="Saygin H."/>
        </authorList>
    </citation>
    <scope>NUCLEOTIDE SEQUENCE [LARGE SCALE GENOMIC DNA]</scope>
    <source>
        <strain evidence="2 3">DSM 45941</strain>
    </source>
</reference>
<dbReference type="Pfam" id="PF04149">
    <property type="entry name" value="DUF397"/>
    <property type="match status" value="1"/>
</dbReference>
<keyword evidence="3" id="KW-1185">Reference proteome</keyword>
<dbReference type="Proteomes" id="UP000295578">
    <property type="component" value="Unassembled WGS sequence"/>
</dbReference>
<protein>
    <submittedName>
        <fullName evidence="2">DUF397 domain-containing protein</fullName>
    </submittedName>
</protein>
<dbReference type="AlphaFoldDB" id="A0A4R5AC94"/>
<comment type="caution">
    <text evidence="2">The sequence shown here is derived from an EMBL/GenBank/DDBJ whole genome shotgun (WGS) entry which is preliminary data.</text>
</comment>
<dbReference type="InterPro" id="IPR007278">
    <property type="entry name" value="DUF397"/>
</dbReference>
<feature type="domain" description="DUF397" evidence="1">
    <location>
        <begin position="5"/>
        <end position="57"/>
    </location>
</feature>
<accession>A0A4R5AC94</accession>
<name>A0A4R5AC94_9ACTN</name>
<dbReference type="OrthoDB" id="3482334at2"/>